<keyword evidence="3" id="KW-1185">Reference proteome</keyword>
<accession>A0A392NUX0</accession>
<dbReference type="EMBL" id="LXQA010048605">
    <property type="protein sequence ID" value="MCI02275.1"/>
    <property type="molecule type" value="Genomic_DNA"/>
</dbReference>
<name>A0A392NUX0_9FABA</name>
<dbReference type="PANTHER" id="PTHR15600">
    <property type="entry name" value="SACSIN"/>
    <property type="match status" value="1"/>
</dbReference>
<feature type="non-terminal residue" evidence="2">
    <location>
        <position position="1"/>
    </location>
</feature>
<proteinExistence type="predicted"/>
<reference evidence="2 3" key="1">
    <citation type="journal article" date="2018" name="Front. Plant Sci.">
        <title>Red Clover (Trifolium pratense) and Zigzag Clover (T. medium) - A Picture of Genomic Similarities and Differences.</title>
        <authorList>
            <person name="Dluhosova J."/>
            <person name="Istvanek J."/>
            <person name="Nedelnik J."/>
            <person name="Repkova J."/>
        </authorList>
    </citation>
    <scope>NUCLEOTIDE SEQUENCE [LARGE SCALE GENOMIC DNA]</scope>
    <source>
        <strain evidence="3">cv. 10/8</strain>
        <tissue evidence="2">Leaf</tissue>
    </source>
</reference>
<dbReference type="PANTHER" id="PTHR15600:SF42">
    <property type="entry name" value="SACSIN"/>
    <property type="match status" value="1"/>
</dbReference>
<evidence type="ECO:0000313" key="3">
    <source>
        <dbReference type="Proteomes" id="UP000265520"/>
    </source>
</evidence>
<dbReference type="InterPro" id="IPR052972">
    <property type="entry name" value="Sacsin_chaperone_reg"/>
</dbReference>
<protein>
    <submittedName>
        <fullName evidence="2">Sacsin-like</fullName>
    </submittedName>
</protein>
<sequence>WWQAVHSLRTLGIILQAKGEYQGPGLVAIFEGACLSREEFSNFQLLPPWRLRGNTLNNGLGLVCCYSICDLLSVVSGGYFYMFDPRGLVLAALSTNAPSAKMFSLTGTDLKQRFHDQFSPMLIDHNDLWSSSDSTIIRMPLSSDSLKIGSDLGT</sequence>
<comment type="caution">
    <text evidence="2">The sequence shown here is derived from an EMBL/GenBank/DDBJ whole genome shotgun (WGS) entry which is preliminary data.</text>
</comment>
<evidence type="ECO:0000259" key="1">
    <source>
        <dbReference type="Pfam" id="PF25794"/>
    </source>
</evidence>
<dbReference type="AlphaFoldDB" id="A0A392NUX0"/>
<feature type="non-terminal residue" evidence="2">
    <location>
        <position position="154"/>
    </location>
</feature>
<dbReference type="InterPro" id="IPR058210">
    <property type="entry name" value="SACS/Nov_dom"/>
</dbReference>
<organism evidence="2 3">
    <name type="scientific">Trifolium medium</name>
    <dbReference type="NCBI Taxonomy" id="97028"/>
    <lineage>
        <taxon>Eukaryota</taxon>
        <taxon>Viridiplantae</taxon>
        <taxon>Streptophyta</taxon>
        <taxon>Embryophyta</taxon>
        <taxon>Tracheophyta</taxon>
        <taxon>Spermatophyta</taxon>
        <taxon>Magnoliopsida</taxon>
        <taxon>eudicotyledons</taxon>
        <taxon>Gunneridae</taxon>
        <taxon>Pentapetalae</taxon>
        <taxon>rosids</taxon>
        <taxon>fabids</taxon>
        <taxon>Fabales</taxon>
        <taxon>Fabaceae</taxon>
        <taxon>Papilionoideae</taxon>
        <taxon>50 kb inversion clade</taxon>
        <taxon>NPAAA clade</taxon>
        <taxon>Hologalegina</taxon>
        <taxon>IRL clade</taxon>
        <taxon>Trifolieae</taxon>
        <taxon>Trifolium</taxon>
    </lineage>
</organism>
<feature type="domain" description="Sacsin/Nov" evidence="1">
    <location>
        <begin position="14"/>
        <end position="144"/>
    </location>
</feature>
<evidence type="ECO:0000313" key="2">
    <source>
        <dbReference type="EMBL" id="MCI02275.1"/>
    </source>
</evidence>
<dbReference type="Proteomes" id="UP000265520">
    <property type="component" value="Unassembled WGS sequence"/>
</dbReference>
<dbReference type="GO" id="GO:0030544">
    <property type="term" value="F:Hsp70 protein binding"/>
    <property type="evidence" value="ECO:0007669"/>
    <property type="project" value="TreeGrafter"/>
</dbReference>
<dbReference type="Pfam" id="PF25794">
    <property type="entry name" value="SACS"/>
    <property type="match status" value="1"/>
</dbReference>